<protein>
    <submittedName>
        <fullName evidence="3">Uncharacterized protein</fullName>
    </submittedName>
</protein>
<reference evidence="3 4" key="1">
    <citation type="journal article" date="2015" name="Genome Biol.">
        <title>Comparative genomics of Steinernema reveals deeply conserved gene regulatory networks.</title>
        <authorList>
            <person name="Dillman A.R."/>
            <person name="Macchietto M."/>
            <person name="Porter C.F."/>
            <person name="Rogers A."/>
            <person name="Williams B."/>
            <person name="Antoshechkin I."/>
            <person name="Lee M.M."/>
            <person name="Goodwin Z."/>
            <person name="Lu X."/>
            <person name="Lewis E.E."/>
            <person name="Goodrich-Blair H."/>
            <person name="Stock S.P."/>
            <person name="Adams B.J."/>
            <person name="Sternberg P.W."/>
            <person name="Mortazavi A."/>
        </authorList>
    </citation>
    <scope>NUCLEOTIDE SEQUENCE [LARGE SCALE GENOMIC DNA]</scope>
    <source>
        <strain evidence="3 4">ALL</strain>
    </source>
</reference>
<sequence>MRFFIFFFLAALVFQLGVVNAEEAHENVSGESHADSTGSEPTTVAATTSGTHSTEKTDSNSEKSGTTVKGSTTTPAFPHTGSAGASGTSGTAAEGHISSEGQSMSEGEITTAINASPGPFNHISICIVTLAVALKLF</sequence>
<evidence type="ECO:0000256" key="1">
    <source>
        <dbReference type="SAM" id="MobiDB-lite"/>
    </source>
</evidence>
<keyword evidence="2" id="KW-0732">Signal</keyword>
<organism evidence="3 4">
    <name type="scientific">Steinernema carpocapsae</name>
    <name type="common">Entomopathogenic nematode</name>
    <dbReference type="NCBI Taxonomy" id="34508"/>
    <lineage>
        <taxon>Eukaryota</taxon>
        <taxon>Metazoa</taxon>
        <taxon>Ecdysozoa</taxon>
        <taxon>Nematoda</taxon>
        <taxon>Chromadorea</taxon>
        <taxon>Rhabditida</taxon>
        <taxon>Tylenchina</taxon>
        <taxon>Panagrolaimomorpha</taxon>
        <taxon>Strongyloidoidea</taxon>
        <taxon>Steinernematidae</taxon>
        <taxon>Steinernema</taxon>
    </lineage>
</organism>
<comment type="caution">
    <text evidence="3">The sequence shown here is derived from an EMBL/GenBank/DDBJ whole genome shotgun (WGS) entry which is preliminary data.</text>
</comment>
<proteinExistence type="predicted"/>
<evidence type="ECO:0000313" key="3">
    <source>
        <dbReference type="EMBL" id="TMS37582.1"/>
    </source>
</evidence>
<evidence type="ECO:0000313" key="4">
    <source>
        <dbReference type="Proteomes" id="UP000298663"/>
    </source>
</evidence>
<feature type="chain" id="PRO_5020700995" evidence="2">
    <location>
        <begin position="22"/>
        <end position="137"/>
    </location>
</feature>
<dbReference type="EMBL" id="AZBU02000001">
    <property type="protein sequence ID" value="TMS37582.1"/>
    <property type="molecule type" value="Genomic_DNA"/>
</dbReference>
<feature type="region of interest" description="Disordered" evidence="1">
    <location>
        <begin position="28"/>
        <end position="105"/>
    </location>
</feature>
<feature type="compositionally biased region" description="Low complexity" evidence="1">
    <location>
        <begin position="63"/>
        <end position="93"/>
    </location>
</feature>
<feature type="compositionally biased region" description="Polar residues" evidence="1">
    <location>
        <begin position="35"/>
        <end position="52"/>
    </location>
</feature>
<dbReference type="AlphaFoldDB" id="A0A4U8UVY5"/>
<reference evidence="3 4" key="2">
    <citation type="journal article" date="2019" name="G3 (Bethesda)">
        <title>Hybrid Assembly of the Genome of the Entomopathogenic Nematode Steinernema carpocapsae Identifies the X-Chromosome.</title>
        <authorList>
            <person name="Serra L."/>
            <person name="Macchietto M."/>
            <person name="Macias-Munoz A."/>
            <person name="McGill C.J."/>
            <person name="Rodriguez I.M."/>
            <person name="Rodriguez B."/>
            <person name="Murad R."/>
            <person name="Mortazavi A."/>
        </authorList>
    </citation>
    <scope>NUCLEOTIDE SEQUENCE [LARGE SCALE GENOMIC DNA]</scope>
    <source>
        <strain evidence="3 4">ALL</strain>
    </source>
</reference>
<dbReference type="Proteomes" id="UP000298663">
    <property type="component" value="Unassembled WGS sequence"/>
</dbReference>
<accession>A0A4U8UVY5</accession>
<keyword evidence="4" id="KW-1185">Reference proteome</keyword>
<gene>
    <name evidence="3" type="ORF">L596_004483</name>
</gene>
<evidence type="ECO:0000256" key="2">
    <source>
        <dbReference type="SAM" id="SignalP"/>
    </source>
</evidence>
<name>A0A4U8UVY5_STECR</name>
<feature type="signal peptide" evidence="2">
    <location>
        <begin position="1"/>
        <end position="21"/>
    </location>
</feature>